<evidence type="ECO:0000313" key="2">
    <source>
        <dbReference type="Proteomes" id="UP001228905"/>
    </source>
</evidence>
<dbReference type="RefSeq" id="WP_307350239.1">
    <property type="nucleotide sequence ID" value="NZ_JAUSVS010000005.1"/>
</dbReference>
<keyword evidence="2" id="KW-1185">Reference proteome</keyword>
<accession>A0ABU0ISZ8</accession>
<protein>
    <submittedName>
        <fullName evidence="1">Uncharacterized protein</fullName>
    </submittedName>
</protein>
<reference evidence="1 2" key="1">
    <citation type="submission" date="2023-07" db="EMBL/GenBank/DDBJ databases">
        <title>Genomic Encyclopedia of Type Strains, Phase IV (KMG-IV): sequencing the most valuable type-strain genomes for metagenomic binning, comparative biology and taxonomic classification.</title>
        <authorList>
            <person name="Goeker M."/>
        </authorList>
    </citation>
    <scope>NUCLEOTIDE SEQUENCE [LARGE SCALE GENOMIC DNA]</scope>
    <source>
        <strain evidence="1 2">DSM 18695</strain>
    </source>
</reference>
<dbReference type="Proteomes" id="UP001228905">
    <property type="component" value="Unassembled WGS sequence"/>
</dbReference>
<comment type="caution">
    <text evidence="1">The sequence shown here is derived from an EMBL/GenBank/DDBJ whole genome shotgun (WGS) entry which is preliminary data.</text>
</comment>
<organism evidence="1 2">
    <name type="scientific">Caulobacter ginsengisoli</name>
    <dbReference type="NCBI Taxonomy" id="400775"/>
    <lineage>
        <taxon>Bacteria</taxon>
        <taxon>Pseudomonadati</taxon>
        <taxon>Pseudomonadota</taxon>
        <taxon>Alphaproteobacteria</taxon>
        <taxon>Caulobacterales</taxon>
        <taxon>Caulobacteraceae</taxon>
        <taxon>Caulobacter</taxon>
    </lineage>
</organism>
<proteinExistence type="predicted"/>
<name>A0ABU0ISZ8_9CAUL</name>
<gene>
    <name evidence="1" type="ORF">QO010_002894</name>
</gene>
<evidence type="ECO:0000313" key="1">
    <source>
        <dbReference type="EMBL" id="MDQ0465110.1"/>
    </source>
</evidence>
<dbReference type="EMBL" id="JAUSVS010000005">
    <property type="protein sequence ID" value="MDQ0465110.1"/>
    <property type="molecule type" value="Genomic_DNA"/>
</dbReference>
<sequence>MIAASLALLIAAPAPDAFLARMQRRWVPACDTVEAITNVTARFRLNKAGYLAGDPVIIDRRTGLQIDPARPDAASAGAAAAGERAKKAIVSGQPYADVPPALVGRTLNLDFNAQAACS</sequence>